<organism evidence="2 3">
    <name type="scientific">Ilyodon furcidens</name>
    <name type="common">goldbreast splitfin</name>
    <dbReference type="NCBI Taxonomy" id="33524"/>
    <lineage>
        <taxon>Eukaryota</taxon>
        <taxon>Metazoa</taxon>
        <taxon>Chordata</taxon>
        <taxon>Craniata</taxon>
        <taxon>Vertebrata</taxon>
        <taxon>Euteleostomi</taxon>
        <taxon>Actinopterygii</taxon>
        <taxon>Neopterygii</taxon>
        <taxon>Teleostei</taxon>
        <taxon>Neoteleostei</taxon>
        <taxon>Acanthomorphata</taxon>
        <taxon>Ovalentaria</taxon>
        <taxon>Atherinomorphae</taxon>
        <taxon>Cyprinodontiformes</taxon>
        <taxon>Goodeidae</taxon>
        <taxon>Ilyodon</taxon>
    </lineage>
</organism>
<feature type="region of interest" description="Disordered" evidence="1">
    <location>
        <begin position="80"/>
        <end position="101"/>
    </location>
</feature>
<gene>
    <name evidence="2" type="ORF">ILYODFUR_021088</name>
</gene>
<proteinExistence type="predicted"/>
<reference evidence="2 3" key="1">
    <citation type="submission" date="2021-06" db="EMBL/GenBank/DDBJ databases">
        <authorList>
            <person name="Palmer J.M."/>
        </authorList>
    </citation>
    <scope>NUCLEOTIDE SEQUENCE [LARGE SCALE GENOMIC DNA]</scope>
    <source>
        <strain evidence="3">if_2019</strain>
        <tissue evidence="2">Muscle</tissue>
    </source>
</reference>
<name>A0ABV0V4T2_9TELE</name>
<evidence type="ECO:0000313" key="3">
    <source>
        <dbReference type="Proteomes" id="UP001482620"/>
    </source>
</evidence>
<sequence>DPSPTNQRLNKNVNNDVVLRLYNLTVLTRHIKAYYQICCCVWMMTQFGPSFCCWTDRLTFQSTGSRVLWSREDFMVHSMTARSPGPEAQNEPVSSLLHHQA</sequence>
<dbReference type="SUPFAM" id="SSF116907">
    <property type="entry name" value="Hook domain"/>
    <property type="match status" value="1"/>
</dbReference>
<evidence type="ECO:0000256" key="1">
    <source>
        <dbReference type="SAM" id="MobiDB-lite"/>
    </source>
</evidence>
<evidence type="ECO:0000313" key="2">
    <source>
        <dbReference type="EMBL" id="MEQ2252362.1"/>
    </source>
</evidence>
<protein>
    <submittedName>
        <fullName evidence="2">Uncharacterized protein</fullName>
    </submittedName>
</protein>
<comment type="caution">
    <text evidence="2">The sequence shown here is derived from an EMBL/GenBank/DDBJ whole genome shotgun (WGS) entry which is preliminary data.</text>
</comment>
<accession>A0ABV0V4T2</accession>
<dbReference type="EMBL" id="JAHRIQ010094905">
    <property type="protein sequence ID" value="MEQ2252362.1"/>
    <property type="molecule type" value="Genomic_DNA"/>
</dbReference>
<dbReference type="Proteomes" id="UP001482620">
    <property type="component" value="Unassembled WGS sequence"/>
</dbReference>
<keyword evidence="3" id="KW-1185">Reference proteome</keyword>
<feature type="non-terminal residue" evidence="2">
    <location>
        <position position="1"/>
    </location>
</feature>